<protein>
    <submittedName>
        <fullName evidence="1">Uncharacterized protein</fullName>
    </submittedName>
</protein>
<reference evidence="1" key="2">
    <citation type="submission" date="2022-01" db="EMBL/GenBank/DDBJ databases">
        <authorList>
            <person name="Yamashiro T."/>
            <person name="Shiraishi A."/>
            <person name="Satake H."/>
            <person name="Nakayama K."/>
        </authorList>
    </citation>
    <scope>NUCLEOTIDE SEQUENCE</scope>
</reference>
<dbReference type="Proteomes" id="UP001151760">
    <property type="component" value="Unassembled WGS sequence"/>
</dbReference>
<sequence length="73" mass="8031">MSWQSKTSPSSLIGQAGTRVWHVESREGKPQGKGKILALNSFANESTSKGLRDDDQGEALKFESLDPSYKAYK</sequence>
<gene>
    <name evidence="1" type="ORF">Tco_0651944</name>
</gene>
<dbReference type="EMBL" id="BQNB010008986">
    <property type="protein sequence ID" value="GJS57160.1"/>
    <property type="molecule type" value="Genomic_DNA"/>
</dbReference>
<proteinExistence type="predicted"/>
<reference evidence="1" key="1">
    <citation type="journal article" date="2022" name="Int. J. Mol. Sci.">
        <title>Draft Genome of Tanacetum Coccineum: Genomic Comparison of Closely Related Tanacetum-Family Plants.</title>
        <authorList>
            <person name="Yamashiro T."/>
            <person name="Shiraishi A."/>
            <person name="Nakayama K."/>
            <person name="Satake H."/>
        </authorList>
    </citation>
    <scope>NUCLEOTIDE SEQUENCE</scope>
</reference>
<evidence type="ECO:0000313" key="2">
    <source>
        <dbReference type="Proteomes" id="UP001151760"/>
    </source>
</evidence>
<comment type="caution">
    <text evidence="1">The sequence shown here is derived from an EMBL/GenBank/DDBJ whole genome shotgun (WGS) entry which is preliminary data.</text>
</comment>
<accession>A0ABQ4WWT7</accession>
<evidence type="ECO:0000313" key="1">
    <source>
        <dbReference type="EMBL" id="GJS57160.1"/>
    </source>
</evidence>
<organism evidence="1 2">
    <name type="scientific">Tanacetum coccineum</name>
    <dbReference type="NCBI Taxonomy" id="301880"/>
    <lineage>
        <taxon>Eukaryota</taxon>
        <taxon>Viridiplantae</taxon>
        <taxon>Streptophyta</taxon>
        <taxon>Embryophyta</taxon>
        <taxon>Tracheophyta</taxon>
        <taxon>Spermatophyta</taxon>
        <taxon>Magnoliopsida</taxon>
        <taxon>eudicotyledons</taxon>
        <taxon>Gunneridae</taxon>
        <taxon>Pentapetalae</taxon>
        <taxon>asterids</taxon>
        <taxon>campanulids</taxon>
        <taxon>Asterales</taxon>
        <taxon>Asteraceae</taxon>
        <taxon>Asteroideae</taxon>
        <taxon>Anthemideae</taxon>
        <taxon>Anthemidinae</taxon>
        <taxon>Tanacetum</taxon>
    </lineage>
</organism>
<name>A0ABQ4WWT7_9ASTR</name>
<keyword evidence="2" id="KW-1185">Reference proteome</keyword>